<protein>
    <submittedName>
        <fullName evidence="1">Uncharacterized protein</fullName>
    </submittedName>
</protein>
<comment type="caution">
    <text evidence="1">The sequence shown here is derived from an EMBL/GenBank/DDBJ whole genome shotgun (WGS) entry which is preliminary data.</text>
</comment>
<proteinExistence type="predicted"/>
<dbReference type="Proteomes" id="UP001595681">
    <property type="component" value="Unassembled WGS sequence"/>
</dbReference>
<dbReference type="RefSeq" id="WP_380796723.1">
    <property type="nucleotide sequence ID" value="NZ_JBHRVU010000004.1"/>
</dbReference>
<evidence type="ECO:0000313" key="2">
    <source>
        <dbReference type="Proteomes" id="UP001595681"/>
    </source>
</evidence>
<sequence>MAKFVVTKNPQFTHKVKVQVPVNGGFETQDFDATFNVVPTDEIGEYDLSSGPGSTDFLRRAVDSLSDLVDEKDQPVSWNDSVRDLLFGQLYVRKALVRAYFEAVSGAQSGN</sequence>
<gene>
    <name evidence="1" type="ORF">ACFOKF_15335</name>
</gene>
<organism evidence="1 2">
    <name type="scientific">Sphingobium rhizovicinum</name>
    <dbReference type="NCBI Taxonomy" id="432308"/>
    <lineage>
        <taxon>Bacteria</taxon>
        <taxon>Pseudomonadati</taxon>
        <taxon>Pseudomonadota</taxon>
        <taxon>Alphaproteobacteria</taxon>
        <taxon>Sphingomonadales</taxon>
        <taxon>Sphingomonadaceae</taxon>
        <taxon>Sphingobium</taxon>
    </lineage>
</organism>
<dbReference type="EMBL" id="JBHRVU010000004">
    <property type="protein sequence ID" value="MFC3442547.1"/>
    <property type="molecule type" value="Genomic_DNA"/>
</dbReference>
<name>A0ABV7NJP5_9SPHN</name>
<accession>A0ABV7NJP5</accession>
<keyword evidence="2" id="KW-1185">Reference proteome</keyword>
<reference evidence="2" key="1">
    <citation type="journal article" date="2019" name="Int. J. Syst. Evol. Microbiol.">
        <title>The Global Catalogue of Microorganisms (GCM) 10K type strain sequencing project: providing services to taxonomists for standard genome sequencing and annotation.</title>
        <authorList>
            <consortium name="The Broad Institute Genomics Platform"/>
            <consortium name="The Broad Institute Genome Sequencing Center for Infectious Disease"/>
            <person name="Wu L."/>
            <person name="Ma J."/>
        </authorList>
    </citation>
    <scope>NUCLEOTIDE SEQUENCE [LARGE SCALE GENOMIC DNA]</scope>
    <source>
        <strain evidence="2">CCM 7491</strain>
    </source>
</reference>
<evidence type="ECO:0000313" key="1">
    <source>
        <dbReference type="EMBL" id="MFC3442547.1"/>
    </source>
</evidence>